<feature type="transmembrane region" description="Helical" evidence="1">
    <location>
        <begin position="33"/>
        <end position="53"/>
    </location>
</feature>
<keyword evidence="1" id="KW-0472">Membrane</keyword>
<dbReference type="RefSeq" id="WP_260728644.1">
    <property type="nucleotide sequence ID" value="NZ_BAAABS010000015.1"/>
</dbReference>
<feature type="transmembrane region" description="Helical" evidence="1">
    <location>
        <begin position="59"/>
        <end position="91"/>
    </location>
</feature>
<dbReference type="EMBL" id="CP073721">
    <property type="protein sequence ID" value="UWZ39244.1"/>
    <property type="molecule type" value="Genomic_DNA"/>
</dbReference>
<evidence type="ECO:0000256" key="1">
    <source>
        <dbReference type="SAM" id="Phobius"/>
    </source>
</evidence>
<name>A0ABY5ZC61_9ACTN</name>
<evidence type="ECO:0000313" key="3">
    <source>
        <dbReference type="Proteomes" id="UP001058271"/>
    </source>
</evidence>
<keyword evidence="1" id="KW-0812">Transmembrane</keyword>
<sequence>MSHHGAFAGCLTLVTGAVAAGAFVPAHNGAARILVMATTAAFCAALVTARWAALAMTTLAAAMTVTLLPLAGSVVSAVVSATLPVAFGALLGRGQRWMRTPPPSDAG</sequence>
<protein>
    <submittedName>
        <fullName evidence="2">Uncharacterized protein</fullName>
    </submittedName>
</protein>
<reference evidence="2" key="1">
    <citation type="submission" date="2021-04" db="EMBL/GenBank/DDBJ databases">
        <title>Biosynthetic gene clusters of Dactylosporangioum roseum.</title>
        <authorList>
            <person name="Hartkoorn R.C."/>
            <person name="Beaudoing E."/>
            <person name="Hot D."/>
            <person name="Moureu S."/>
        </authorList>
    </citation>
    <scope>NUCLEOTIDE SEQUENCE</scope>
    <source>
        <strain evidence="2">NRRL B-16295</strain>
    </source>
</reference>
<evidence type="ECO:0000313" key="2">
    <source>
        <dbReference type="EMBL" id="UWZ39244.1"/>
    </source>
</evidence>
<keyword evidence="3" id="KW-1185">Reference proteome</keyword>
<feature type="transmembrane region" description="Helical" evidence="1">
    <location>
        <begin position="6"/>
        <end position="26"/>
    </location>
</feature>
<dbReference type="Proteomes" id="UP001058271">
    <property type="component" value="Chromosome"/>
</dbReference>
<gene>
    <name evidence="2" type="ORF">Drose_13995</name>
</gene>
<keyword evidence="1" id="KW-1133">Transmembrane helix</keyword>
<accession>A0ABY5ZC61</accession>
<organism evidence="2 3">
    <name type="scientific">Dactylosporangium roseum</name>
    <dbReference type="NCBI Taxonomy" id="47989"/>
    <lineage>
        <taxon>Bacteria</taxon>
        <taxon>Bacillati</taxon>
        <taxon>Actinomycetota</taxon>
        <taxon>Actinomycetes</taxon>
        <taxon>Micromonosporales</taxon>
        <taxon>Micromonosporaceae</taxon>
        <taxon>Dactylosporangium</taxon>
    </lineage>
</organism>
<proteinExistence type="predicted"/>